<sequence length="73" mass="7851">MQHSLPGKGSDFLMKMWKRHATAGNLKADLESSKSPKVLAFSRAGGVSVRVQEVGGGDEGEQMSELHRGARGR</sequence>
<reference evidence="1" key="1">
    <citation type="submission" date="2020-02" db="EMBL/GenBank/DDBJ databases">
        <title>Genome sequencing of the panga catfish, Pangasius djambal.</title>
        <authorList>
            <person name="Wen M."/>
            <person name="Zahm M."/>
            <person name="Roques C."/>
            <person name="Cabau C."/>
            <person name="Klopp C."/>
            <person name="Donnadieu C."/>
            <person name="Jouanno E."/>
            <person name="Avarre J.-C."/>
            <person name="Campet M."/>
            <person name="Ha T."/>
            <person name="Dugue R."/>
            <person name="Lampietro C."/>
            <person name="Louis A."/>
            <person name="Herpin A."/>
            <person name="Echchiki A."/>
            <person name="Berthelot C."/>
            <person name="Parey E."/>
            <person name="Roest-Crollius H."/>
            <person name="Braasch I."/>
            <person name="Postlethwait J.H."/>
            <person name="Bobe J."/>
            <person name="Montfort J."/>
            <person name="Bouchez O."/>
            <person name="Begum T."/>
            <person name="Schartl M."/>
            <person name="Gustiano R."/>
            <person name="Guiguen Y."/>
        </authorList>
    </citation>
    <scope>NUCLEOTIDE SEQUENCE</scope>
    <source>
        <strain evidence="1">Pdj_M5554</strain>
    </source>
</reference>
<gene>
    <name evidence="1" type="ORF">PDJAM_G00171220</name>
</gene>
<name>A0ACC5ZLF8_9TELE</name>
<dbReference type="EMBL" id="CM041002">
    <property type="protein sequence ID" value="MCJ8749008.1"/>
    <property type="molecule type" value="Genomic_DNA"/>
</dbReference>
<protein>
    <submittedName>
        <fullName evidence="1">Uncharacterized protein</fullName>
    </submittedName>
</protein>
<comment type="caution">
    <text evidence="1">The sequence shown here is derived from an EMBL/GenBank/DDBJ whole genome shotgun (WGS) entry which is preliminary data.</text>
</comment>
<keyword evidence="2" id="KW-1185">Reference proteome</keyword>
<organism evidence="1 2">
    <name type="scientific">Pangasius djambal</name>
    <dbReference type="NCBI Taxonomy" id="1691987"/>
    <lineage>
        <taxon>Eukaryota</taxon>
        <taxon>Metazoa</taxon>
        <taxon>Chordata</taxon>
        <taxon>Craniata</taxon>
        <taxon>Vertebrata</taxon>
        <taxon>Euteleostomi</taxon>
        <taxon>Actinopterygii</taxon>
        <taxon>Neopterygii</taxon>
        <taxon>Teleostei</taxon>
        <taxon>Ostariophysi</taxon>
        <taxon>Siluriformes</taxon>
        <taxon>Pangasiidae</taxon>
        <taxon>Pangasius</taxon>
    </lineage>
</organism>
<accession>A0ACC5ZLF8</accession>
<dbReference type="Proteomes" id="UP000830395">
    <property type="component" value="Chromosome 28"/>
</dbReference>
<proteinExistence type="predicted"/>
<evidence type="ECO:0000313" key="2">
    <source>
        <dbReference type="Proteomes" id="UP000830395"/>
    </source>
</evidence>
<evidence type="ECO:0000313" key="1">
    <source>
        <dbReference type="EMBL" id="MCJ8749008.1"/>
    </source>
</evidence>